<organism evidence="6 7">
    <name type="scientific">Bursaphelenchus okinawaensis</name>
    <dbReference type="NCBI Taxonomy" id="465554"/>
    <lineage>
        <taxon>Eukaryota</taxon>
        <taxon>Metazoa</taxon>
        <taxon>Ecdysozoa</taxon>
        <taxon>Nematoda</taxon>
        <taxon>Chromadorea</taxon>
        <taxon>Rhabditida</taxon>
        <taxon>Tylenchina</taxon>
        <taxon>Tylenchomorpha</taxon>
        <taxon>Aphelenchoidea</taxon>
        <taxon>Aphelenchoididae</taxon>
        <taxon>Bursaphelenchus</taxon>
    </lineage>
</organism>
<proteinExistence type="inferred from homology"/>
<feature type="chain" id="PRO_5036221517" description="Ketoreductase domain-containing protein" evidence="4">
    <location>
        <begin position="19"/>
        <end position="294"/>
    </location>
</feature>
<dbReference type="Gene3D" id="3.40.50.720">
    <property type="entry name" value="NAD(P)-binding Rossmann-like Domain"/>
    <property type="match status" value="1"/>
</dbReference>
<keyword evidence="4" id="KW-0732">Signal</keyword>
<evidence type="ECO:0000259" key="5">
    <source>
        <dbReference type="SMART" id="SM00822"/>
    </source>
</evidence>
<feature type="domain" description="Ketoreductase" evidence="5">
    <location>
        <begin position="39"/>
        <end position="225"/>
    </location>
</feature>
<evidence type="ECO:0000256" key="4">
    <source>
        <dbReference type="SAM" id="SignalP"/>
    </source>
</evidence>
<dbReference type="InterPro" id="IPR002347">
    <property type="entry name" value="SDR_fam"/>
</dbReference>
<gene>
    <name evidence="6" type="ORF">BOKJ2_LOCUS14531</name>
</gene>
<dbReference type="EMBL" id="CAJFDH010000006">
    <property type="protein sequence ID" value="CAD5231217.1"/>
    <property type="molecule type" value="Genomic_DNA"/>
</dbReference>
<dbReference type="AlphaFoldDB" id="A0A811LWW6"/>
<dbReference type="GO" id="GO:0016616">
    <property type="term" value="F:oxidoreductase activity, acting on the CH-OH group of donors, NAD or NADP as acceptor"/>
    <property type="evidence" value="ECO:0007669"/>
    <property type="project" value="TreeGrafter"/>
</dbReference>
<keyword evidence="2" id="KW-0560">Oxidoreductase</keyword>
<dbReference type="Pfam" id="PF00106">
    <property type="entry name" value="adh_short"/>
    <property type="match status" value="1"/>
</dbReference>
<dbReference type="InterPro" id="IPR036291">
    <property type="entry name" value="NAD(P)-bd_dom_sf"/>
</dbReference>
<evidence type="ECO:0000256" key="1">
    <source>
        <dbReference type="ARBA" id="ARBA00006484"/>
    </source>
</evidence>
<evidence type="ECO:0000313" key="7">
    <source>
        <dbReference type="Proteomes" id="UP000614601"/>
    </source>
</evidence>
<reference evidence="6" key="1">
    <citation type="submission" date="2020-09" db="EMBL/GenBank/DDBJ databases">
        <authorList>
            <person name="Kikuchi T."/>
        </authorList>
    </citation>
    <scope>NUCLEOTIDE SEQUENCE</scope>
    <source>
        <strain evidence="6">SH1</strain>
    </source>
</reference>
<evidence type="ECO:0000256" key="3">
    <source>
        <dbReference type="RuleBase" id="RU000363"/>
    </source>
</evidence>
<dbReference type="InterPro" id="IPR057326">
    <property type="entry name" value="KR_dom"/>
</dbReference>
<dbReference type="PRINTS" id="PR00080">
    <property type="entry name" value="SDRFAMILY"/>
</dbReference>
<feature type="signal peptide" evidence="4">
    <location>
        <begin position="1"/>
        <end position="18"/>
    </location>
</feature>
<dbReference type="PANTHER" id="PTHR24322">
    <property type="entry name" value="PKSB"/>
    <property type="match status" value="1"/>
</dbReference>
<dbReference type="Proteomes" id="UP000783686">
    <property type="component" value="Unassembled WGS sequence"/>
</dbReference>
<dbReference type="EMBL" id="CAJFCW020000006">
    <property type="protein sequence ID" value="CAG9128555.1"/>
    <property type="molecule type" value="Genomic_DNA"/>
</dbReference>
<name>A0A811LWW6_9BILA</name>
<dbReference type="GO" id="GO:0005811">
    <property type="term" value="C:lipid droplet"/>
    <property type="evidence" value="ECO:0007669"/>
    <property type="project" value="TreeGrafter"/>
</dbReference>
<dbReference type="Proteomes" id="UP000614601">
    <property type="component" value="Unassembled WGS sequence"/>
</dbReference>
<dbReference type="PANTHER" id="PTHR24322:SF736">
    <property type="entry name" value="RETINOL DEHYDROGENASE 10"/>
    <property type="match status" value="1"/>
</dbReference>
<evidence type="ECO:0000256" key="2">
    <source>
        <dbReference type="ARBA" id="ARBA00023002"/>
    </source>
</evidence>
<dbReference type="PRINTS" id="PR00081">
    <property type="entry name" value="GDHRDH"/>
</dbReference>
<keyword evidence="7" id="KW-1185">Reference proteome</keyword>
<accession>A0A811LWW6</accession>
<comment type="caution">
    <text evidence="6">The sequence shown here is derived from an EMBL/GenBank/DDBJ whole genome shotgun (WGS) entry which is preliminary data.</text>
</comment>
<protein>
    <recommendedName>
        <fullName evidence="5">Ketoreductase domain-containing protein</fullName>
    </recommendedName>
</protein>
<dbReference type="SMART" id="SM00822">
    <property type="entry name" value="PKS_KR"/>
    <property type="match status" value="1"/>
</dbReference>
<sequence length="294" mass="33232">MEPIGVLNFIKWILLVFARSLYHNLVPYEWKVKKNLTGKRVLLTGAASGIGAAVADRLAKEQCNLVLWDINEAGLKRVKQDLEHYNVQIHTQVVDLSKKDDVIRASEELLSSDIGDIDIVFNNAGCINNNYFLDTKIESMDRLMNVMLLSNLYIVKQFLPRMIERGEGHIVATCSVAGHLGLAEIADYCAAKFGVRGFMESLYNQMVLLGHHNIQFTTICPWYVKTPLLDGQVHNSLAFPPIELDGLIDRMIQAIKLNEREVLYPAKLNVWMAIKTVLPLSVQRSILLGRYCYS</sequence>
<evidence type="ECO:0000313" key="6">
    <source>
        <dbReference type="EMBL" id="CAD5231217.1"/>
    </source>
</evidence>
<dbReference type="SUPFAM" id="SSF51735">
    <property type="entry name" value="NAD(P)-binding Rossmann-fold domains"/>
    <property type="match status" value="1"/>
</dbReference>
<dbReference type="OrthoDB" id="10253736at2759"/>
<comment type="similarity">
    <text evidence="1 3">Belongs to the short-chain dehydrogenases/reductases (SDR) family.</text>
</comment>